<dbReference type="Gene3D" id="2.150.10.10">
    <property type="entry name" value="Serralysin-like metalloprotease, C-terminal"/>
    <property type="match status" value="1"/>
</dbReference>
<dbReference type="Proteomes" id="UP000249922">
    <property type="component" value="Chromosome"/>
</dbReference>
<feature type="region of interest" description="Disordered" evidence="1">
    <location>
        <begin position="1"/>
        <end position="81"/>
    </location>
</feature>
<gene>
    <name evidence="2" type="ORF">DPM13_04970</name>
</gene>
<sequence length="205" mass="21600">MVAARGGAGDDTITGAGRGIDIDGGAGDDRIGWPATMPGAATTRCRRRARRRGRRRHRRDRPGRGGLGDAGDDSLPPRAPLRIDGGVGADIIDVAGVVTSCQSRWRLGRRAARDADVAARLAARARASRQRRDETLRLRERRHRRGGRRRPPTLDESAPGSSTLIGGAGDDAIEGAGQANPGQRTGTQTWSGAATTGWTAARATT</sequence>
<keyword evidence="3" id="KW-1185">Reference proteome</keyword>
<reference evidence="2 3" key="1">
    <citation type="submission" date="2018-06" db="EMBL/GenBank/DDBJ databases">
        <title>Complete genome sequence of Paracoccus mutanolyticus strain RSP-02 isolated from cellulosic waste.</title>
        <authorList>
            <person name="Amrutha R.N."/>
            <person name="Shrivastav A."/>
            <person name="Buddana S.K."/>
            <person name="Deshpande U."/>
            <person name="Prakasham R.S."/>
        </authorList>
    </citation>
    <scope>NUCLEOTIDE SEQUENCE [LARGE SCALE GENOMIC DNA]</scope>
    <source>
        <strain evidence="2 3">RSP-02</strain>
    </source>
</reference>
<accession>A0ABN5M7K5</accession>
<protein>
    <submittedName>
        <fullName evidence="2">Uncharacterized protein</fullName>
    </submittedName>
</protein>
<feature type="region of interest" description="Disordered" evidence="1">
    <location>
        <begin position="124"/>
        <end position="205"/>
    </location>
</feature>
<dbReference type="InterPro" id="IPR011049">
    <property type="entry name" value="Serralysin-like_metalloprot_C"/>
</dbReference>
<feature type="compositionally biased region" description="Low complexity" evidence="1">
    <location>
        <begin position="1"/>
        <end position="15"/>
    </location>
</feature>
<organism evidence="2 3">
    <name type="scientific">Paracoccus mutanolyticus</name>
    <dbReference type="NCBI Taxonomy" id="1499308"/>
    <lineage>
        <taxon>Bacteria</taxon>
        <taxon>Pseudomonadati</taxon>
        <taxon>Pseudomonadota</taxon>
        <taxon>Alphaproteobacteria</taxon>
        <taxon>Rhodobacterales</taxon>
        <taxon>Paracoccaceae</taxon>
        <taxon>Paracoccus</taxon>
    </lineage>
</organism>
<dbReference type="PRINTS" id="PR00313">
    <property type="entry name" value="CABNDNGRPT"/>
</dbReference>
<proteinExistence type="predicted"/>
<dbReference type="EMBL" id="CP030239">
    <property type="protein sequence ID" value="AWX92755.1"/>
    <property type="molecule type" value="Genomic_DNA"/>
</dbReference>
<evidence type="ECO:0000313" key="3">
    <source>
        <dbReference type="Proteomes" id="UP000249922"/>
    </source>
</evidence>
<feature type="compositionally biased region" description="Basic residues" evidence="1">
    <location>
        <begin position="44"/>
        <end position="61"/>
    </location>
</feature>
<name>A0ABN5M7K5_9RHOB</name>
<feature type="compositionally biased region" description="Low complexity" evidence="1">
    <location>
        <begin position="174"/>
        <end position="205"/>
    </location>
</feature>
<evidence type="ECO:0000256" key="1">
    <source>
        <dbReference type="SAM" id="MobiDB-lite"/>
    </source>
</evidence>
<evidence type="ECO:0000313" key="2">
    <source>
        <dbReference type="EMBL" id="AWX92755.1"/>
    </source>
</evidence>
<feature type="compositionally biased region" description="Basic residues" evidence="1">
    <location>
        <begin position="139"/>
        <end position="151"/>
    </location>
</feature>
<feature type="compositionally biased region" description="Gly residues" evidence="1">
    <location>
        <begin position="16"/>
        <end position="25"/>
    </location>
</feature>